<sequence length="99" mass="11681">MKIILIQNLLYISKEKTKVRCYIKKFDSDIKPCIDDLIELPSFNGHRQFSRVKQIFLKFSQNECQVVVEDLITNELSDMKDYIHILINKGWERSASTLT</sequence>
<name>A0A9X6Y9D6_BACTU</name>
<proteinExistence type="predicted"/>
<gene>
    <name evidence="1" type="ORF">CON71_19685</name>
</gene>
<dbReference type="Proteomes" id="UP000220702">
    <property type="component" value="Unassembled WGS sequence"/>
</dbReference>
<evidence type="ECO:0000313" key="2">
    <source>
        <dbReference type="Proteomes" id="UP000220702"/>
    </source>
</evidence>
<reference evidence="1 2" key="1">
    <citation type="submission" date="2017-09" db="EMBL/GenBank/DDBJ databases">
        <title>Large-scale bioinformatics analysis of Bacillus genomes uncovers conserved roles of natural products in bacterial physiology.</title>
        <authorList>
            <consortium name="Agbiome Team Llc"/>
            <person name="Bleich R.M."/>
            <person name="Grubbs K.J."/>
            <person name="Santa Maria K.C."/>
            <person name="Allen S.E."/>
            <person name="Farag S."/>
            <person name="Shank E.A."/>
            <person name="Bowers A."/>
        </authorList>
    </citation>
    <scope>NUCLEOTIDE SEQUENCE [LARGE SCALE GENOMIC DNA]</scope>
    <source>
        <strain evidence="1 2">AFS089089</strain>
    </source>
</reference>
<comment type="caution">
    <text evidence="1">The sequence shown here is derived from an EMBL/GenBank/DDBJ whole genome shotgun (WGS) entry which is preliminary data.</text>
</comment>
<dbReference type="EMBL" id="NVNL01000031">
    <property type="protein sequence ID" value="PEA88293.1"/>
    <property type="molecule type" value="Genomic_DNA"/>
</dbReference>
<organism evidence="1 2">
    <name type="scientific">Bacillus thuringiensis</name>
    <dbReference type="NCBI Taxonomy" id="1428"/>
    <lineage>
        <taxon>Bacteria</taxon>
        <taxon>Bacillati</taxon>
        <taxon>Bacillota</taxon>
        <taxon>Bacilli</taxon>
        <taxon>Bacillales</taxon>
        <taxon>Bacillaceae</taxon>
        <taxon>Bacillus</taxon>
        <taxon>Bacillus cereus group</taxon>
    </lineage>
</organism>
<evidence type="ECO:0000313" key="1">
    <source>
        <dbReference type="EMBL" id="PEA88293.1"/>
    </source>
</evidence>
<dbReference type="AlphaFoldDB" id="A0A9X6Y9D6"/>
<protein>
    <submittedName>
        <fullName evidence="1">Uncharacterized protein</fullName>
    </submittedName>
</protein>
<accession>A0A9X6Y9D6</accession>
<dbReference type="RefSeq" id="WP_098902175.1">
    <property type="nucleotide sequence ID" value="NZ_NVNL01000031.1"/>
</dbReference>